<reference evidence="7 8" key="1">
    <citation type="submission" date="2020-03" db="EMBL/GenBank/DDBJ databases">
        <title>Whole genome shotgun sequence of Phytohabitans suffuscus NBRC 105367.</title>
        <authorList>
            <person name="Komaki H."/>
            <person name="Tamura T."/>
        </authorList>
    </citation>
    <scope>NUCLEOTIDE SEQUENCE [LARGE SCALE GENOMIC DNA]</scope>
    <source>
        <strain evidence="7 8">NBRC 105367</strain>
    </source>
</reference>
<name>A0A6F8YLI1_9ACTN</name>
<keyword evidence="5 6" id="KW-0472">Membrane</keyword>
<dbReference type="PANTHER" id="PTHR30250">
    <property type="entry name" value="PST FAMILY PREDICTED COLANIC ACID TRANSPORTER"/>
    <property type="match status" value="1"/>
</dbReference>
<feature type="transmembrane region" description="Helical" evidence="6">
    <location>
        <begin position="56"/>
        <end position="77"/>
    </location>
</feature>
<evidence type="ECO:0000256" key="3">
    <source>
        <dbReference type="ARBA" id="ARBA00022692"/>
    </source>
</evidence>
<dbReference type="InterPro" id="IPR050833">
    <property type="entry name" value="Poly_Biosynth_Transport"/>
</dbReference>
<feature type="transmembrane region" description="Helical" evidence="6">
    <location>
        <begin position="115"/>
        <end position="136"/>
    </location>
</feature>
<dbReference type="Proteomes" id="UP000503011">
    <property type="component" value="Chromosome"/>
</dbReference>
<feature type="transmembrane region" description="Helical" evidence="6">
    <location>
        <begin position="148"/>
        <end position="170"/>
    </location>
</feature>
<evidence type="ECO:0000313" key="8">
    <source>
        <dbReference type="Proteomes" id="UP000503011"/>
    </source>
</evidence>
<keyword evidence="8" id="KW-1185">Reference proteome</keyword>
<evidence type="ECO:0000256" key="2">
    <source>
        <dbReference type="ARBA" id="ARBA00022475"/>
    </source>
</evidence>
<feature type="transmembrane region" description="Helical" evidence="6">
    <location>
        <begin position="176"/>
        <end position="194"/>
    </location>
</feature>
<comment type="subcellular location">
    <subcellularLocation>
        <location evidence="1">Cell membrane</location>
        <topology evidence="1">Multi-pass membrane protein</topology>
    </subcellularLocation>
</comment>
<keyword evidence="4 6" id="KW-1133">Transmembrane helix</keyword>
<organism evidence="7 8">
    <name type="scientific">Phytohabitans suffuscus</name>
    <dbReference type="NCBI Taxonomy" id="624315"/>
    <lineage>
        <taxon>Bacteria</taxon>
        <taxon>Bacillati</taxon>
        <taxon>Actinomycetota</taxon>
        <taxon>Actinomycetes</taxon>
        <taxon>Micromonosporales</taxon>
        <taxon>Micromonosporaceae</taxon>
    </lineage>
</organism>
<keyword evidence="3 6" id="KW-0812">Transmembrane</keyword>
<dbReference type="KEGG" id="psuu:Psuf_042160"/>
<keyword evidence="2" id="KW-1003">Cell membrane</keyword>
<dbReference type="AlphaFoldDB" id="A0A6F8YLI1"/>
<proteinExistence type="predicted"/>
<dbReference type="GO" id="GO:0005886">
    <property type="term" value="C:plasma membrane"/>
    <property type="evidence" value="ECO:0007669"/>
    <property type="project" value="UniProtKB-SubCell"/>
</dbReference>
<reference evidence="7 8" key="2">
    <citation type="submission" date="2020-03" db="EMBL/GenBank/DDBJ databases">
        <authorList>
            <person name="Ichikawa N."/>
            <person name="Kimura A."/>
            <person name="Kitahashi Y."/>
            <person name="Uohara A."/>
        </authorList>
    </citation>
    <scope>NUCLEOTIDE SEQUENCE [LARGE SCALE GENOMIC DNA]</scope>
    <source>
        <strain evidence="7 8">NBRC 105367</strain>
    </source>
</reference>
<feature type="transmembrane region" description="Helical" evidence="6">
    <location>
        <begin position="20"/>
        <end position="44"/>
    </location>
</feature>
<evidence type="ECO:0000256" key="4">
    <source>
        <dbReference type="ARBA" id="ARBA00022989"/>
    </source>
</evidence>
<gene>
    <name evidence="7" type="ORF">Psuf_042160</name>
</gene>
<evidence type="ECO:0000256" key="6">
    <source>
        <dbReference type="SAM" id="Phobius"/>
    </source>
</evidence>
<evidence type="ECO:0000313" key="7">
    <source>
        <dbReference type="EMBL" id="BCB86903.1"/>
    </source>
</evidence>
<dbReference type="EMBL" id="AP022871">
    <property type="protein sequence ID" value="BCB86903.1"/>
    <property type="molecule type" value="Genomic_DNA"/>
</dbReference>
<feature type="transmembrane region" description="Helical" evidence="6">
    <location>
        <begin position="89"/>
        <end position="109"/>
    </location>
</feature>
<protein>
    <submittedName>
        <fullName evidence="7">Uncharacterized protein</fullName>
    </submittedName>
</protein>
<dbReference type="PANTHER" id="PTHR30250:SF11">
    <property type="entry name" value="O-ANTIGEN TRANSPORTER-RELATED"/>
    <property type="match status" value="1"/>
</dbReference>
<evidence type="ECO:0000256" key="5">
    <source>
        <dbReference type="ARBA" id="ARBA00023136"/>
    </source>
</evidence>
<evidence type="ECO:0000256" key="1">
    <source>
        <dbReference type="ARBA" id="ARBA00004651"/>
    </source>
</evidence>
<accession>A0A6F8YLI1</accession>
<sequence length="204" mass="20668">MQPRLAEALSTGDRLTANHLYQTATGWLVLVTWPLHLMVITYAPAYLGLFGDGYQAGGPVVVVLASAMLVATGCGMVDMVLSMAGRTRWNLTNVTAALALMVALDLALVPRFGAVGAAVGLAAAVLVNNIAPLVQVGHALGIHPFGPGTVAAAGLAVACFGVLPQVSAAIAGTGPAALLTAAAVALSCYGVGVWRMRGRLGLLR</sequence>